<sequence>MRQRKRVCPVMRNIRECHAEWLLDFLPFPAVVQGSSIEGEGGYRRQDTLIVMSALRRALCRRCPWLA</sequence>
<protein>
    <submittedName>
        <fullName evidence="1">Uncharacterized protein</fullName>
    </submittedName>
</protein>
<dbReference type="Proteomes" id="UP000255168">
    <property type="component" value="Plasmid II"/>
</dbReference>
<name>A0A375HSP3_9BURK</name>
<proteinExistence type="predicted"/>
<accession>A0A375HSP3</accession>
<dbReference type="AlphaFoldDB" id="A0A375HSP3"/>
<evidence type="ECO:0000313" key="2">
    <source>
        <dbReference type="Proteomes" id="UP000255168"/>
    </source>
</evidence>
<keyword evidence="1" id="KW-0614">Plasmid</keyword>
<evidence type="ECO:0000313" key="1">
    <source>
        <dbReference type="EMBL" id="SPD59904.1"/>
    </source>
</evidence>
<geneLocation type="plasmid" evidence="2">
    <name>ii</name>
</geneLocation>
<organism evidence="1 2">
    <name type="scientific">Cupriavidus neocaledonicus</name>
    <dbReference type="NCBI Taxonomy" id="1040979"/>
    <lineage>
        <taxon>Bacteria</taxon>
        <taxon>Pseudomonadati</taxon>
        <taxon>Pseudomonadota</taxon>
        <taxon>Betaproteobacteria</taxon>
        <taxon>Burkholderiales</taxon>
        <taxon>Burkholderiaceae</taxon>
        <taxon>Cupriavidus</taxon>
    </lineage>
</organism>
<gene>
    <name evidence="1" type="ORF">CBM2607_MP20556</name>
</gene>
<reference evidence="1 2" key="1">
    <citation type="submission" date="2018-01" db="EMBL/GenBank/DDBJ databases">
        <authorList>
            <person name="Clerissi C."/>
        </authorList>
    </citation>
    <scope>NUCLEOTIDE SEQUENCE [LARGE SCALE GENOMIC DNA]</scope>
    <source>
        <strain evidence="1">Cupriavidus taiwanensis STM 6160</strain>
        <plasmid evidence="2">ii</plasmid>
    </source>
</reference>
<dbReference type="EMBL" id="LT984807">
    <property type="protein sequence ID" value="SPD59904.1"/>
    <property type="molecule type" value="Genomic_DNA"/>
</dbReference>